<evidence type="ECO:0000313" key="6">
    <source>
        <dbReference type="EMBL" id="AMK77175.1"/>
    </source>
</evidence>
<dbReference type="RefSeq" id="WP_036276331.1">
    <property type="nucleotide sequence ID" value="NZ_CP014476.1"/>
</dbReference>
<evidence type="ECO:0000259" key="5">
    <source>
        <dbReference type="PROSITE" id="PS50011"/>
    </source>
</evidence>
<dbReference type="SUPFAM" id="SSF56112">
    <property type="entry name" value="Protein kinase-like (PK-like)"/>
    <property type="match status" value="1"/>
</dbReference>
<evidence type="ECO:0000256" key="2">
    <source>
        <dbReference type="ARBA" id="ARBA00022741"/>
    </source>
</evidence>
<dbReference type="GO" id="GO:0005524">
    <property type="term" value="F:ATP binding"/>
    <property type="evidence" value="ECO:0007669"/>
    <property type="project" value="UniProtKB-KW"/>
</dbReference>
<dbReference type="SMART" id="SM00220">
    <property type="entry name" value="S_TKc"/>
    <property type="match status" value="1"/>
</dbReference>
<dbReference type="GO" id="GO:0004674">
    <property type="term" value="F:protein serine/threonine kinase activity"/>
    <property type="evidence" value="ECO:0007669"/>
    <property type="project" value="UniProtKB-KW"/>
</dbReference>
<dbReference type="PANTHER" id="PTHR24348:SF22">
    <property type="entry name" value="NON-SPECIFIC SERINE_THREONINE PROTEIN KINASE"/>
    <property type="match status" value="1"/>
</dbReference>
<evidence type="ECO:0000256" key="3">
    <source>
        <dbReference type="ARBA" id="ARBA00022777"/>
    </source>
</evidence>
<dbReference type="GO" id="GO:0034045">
    <property type="term" value="C:phagophore assembly site membrane"/>
    <property type="evidence" value="ECO:0007669"/>
    <property type="project" value="TreeGrafter"/>
</dbReference>
<reference evidence="6 7" key="1">
    <citation type="journal article" date="2015" name="Environ. Microbiol.">
        <title>Methane oxidation coupled to nitrate reduction under hypoxia by the Gammaproteobacterium Methylomonas denitrificans, sp. nov. type strain FJG1.</title>
        <authorList>
            <person name="Kits K.D."/>
            <person name="Klotz M.G."/>
            <person name="Stein L.Y."/>
        </authorList>
    </citation>
    <scope>NUCLEOTIDE SEQUENCE [LARGE SCALE GENOMIC DNA]</scope>
    <source>
        <strain evidence="6 7">FJG1</strain>
    </source>
</reference>
<dbReference type="Gene3D" id="1.10.510.10">
    <property type="entry name" value="Transferase(Phosphotransferase) domain 1"/>
    <property type="match status" value="1"/>
</dbReference>
<keyword evidence="7" id="KW-1185">Reference proteome</keyword>
<accession>A0A126T510</accession>
<feature type="domain" description="Protein kinase" evidence="5">
    <location>
        <begin position="26"/>
        <end position="297"/>
    </location>
</feature>
<proteinExistence type="predicted"/>
<sequence length="301" mass="34444">MAEYYDPETYPKEWNYLQSGTIIDQYMIERELAHGGFSSVYLARQMADQIQVAIKEYLPRKLAHRTWNNLVVPNNDEAKVLFMRGRALFFEEAKVLAMLKHHNIVDVINFFQANDTVYMVMTYDYGITLDKILHKRSLPINEAFLLTVFKLLLTGVEAVHQKGLVHLDIKPANILIRSENDPLLLDFGAIRKITLDPQRNRAKVLTNGYSPIEQYDNNGNLGPWSDIYAVGASMRACLDYKIPQPSPDRIKQDDLAPAVKAHKRHFPEYLLKAIDWAMAVFPENRPQSVAELQQALSPGNS</sequence>
<dbReference type="PANTHER" id="PTHR24348">
    <property type="entry name" value="SERINE/THREONINE-PROTEIN KINASE UNC-51-RELATED"/>
    <property type="match status" value="1"/>
</dbReference>
<dbReference type="GO" id="GO:0005776">
    <property type="term" value="C:autophagosome"/>
    <property type="evidence" value="ECO:0007669"/>
    <property type="project" value="TreeGrafter"/>
</dbReference>
<dbReference type="KEGG" id="mdn:JT25_011875"/>
<evidence type="ECO:0000256" key="1">
    <source>
        <dbReference type="ARBA" id="ARBA00022679"/>
    </source>
</evidence>
<keyword evidence="1" id="KW-0808">Transferase</keyword>
<dbReference type="AlphaFoldDB" id="A0A126T510"/>
<evidence type="ECO:0000313" key="7">
    <source>
        <dbReference type="Proteomes" id="UP000030512"/>
    </source>
</evidence>
<protein>
    <submittedName>
        <fullName evidence="6">Serine/threonine protein kinase</fullName>
    </submittedName>
</protein>
<keyword evidence="4" id="KW-0067">ATP-binding</keyword>
<gene>
    <name evidence="6" type="ORF">JT25_011875</name>
</gene>
<dbReference type="EMBL" id="CP014476">
    <property type="protein sequence ID" value="AMK77175.1"/>
    <property type="molecule type" value="Genomic_DNA"/>
</dbReference>
<dbReference type="PROSITE" id="PS50011">
    <property type="entry name" value="PROTEIN_KINASE_DOM"/>
    <property type="match status" value="1"/>
</dbReference>
<name>A0A126T510_9GAMM</name>
<dbReference type="InterPro" id="IPR045269">
    <property type="entry name" value="Atg1-like"/>
</dbReference>
<dbReference type="CDD" id="cd14014">
    <property type="entry name" value="STKc_PknB_like"/>
    <property type="match status" value="1"/>
</dbReference>
<keyword evidence="2" id="KW-0547">Nucleotide-binding</keyword>
<dbReference type="OrthoDB" id="9801841at2"/>
<keyword evidence="6" id="KW-0723">Serine/threonine-protein kinase</keyword>
<dbReference type="InterPro" id="IPR000719">
    <property type="entry name" value="Prot_kinase_dom"/>
</dbReference>
<dbReference type="GO" id="GO:0005829">
    <property type="term" value="C:cytosol"/>
    <property type="evidence" value="ECO:0007669"/>
    <property type="project" value="TreeGrafter"/>
</dbReference>
<keyword evidence="3 6" id="KW-0418">Kinase</keyword>
<organism evidence="6 7">
    <name type="scientific">Methylomonas denitrificans</name>
    <dbReference type="NCBI Taxonomy" id="1538553"/>
    <lineage>
        <taxon>Bacteria</taxon>
        <taxon>Pseudomonadati</taxon>
        <taxon>Pseudomonadota</taxon>
        <taxon>Gammaproteobacteria</taxon>
        <taxon>Methylococcales</taxon>
        <taxon>Methylococcaceae</taxon>
        <taxon>Methylomonas</taxon>
    </lineage>
</organism>
<dbReference type="Gene3D" id="3.30.200.20">
    <property type="entry name" value="Phosphorylase Kinase, domain 1"/>
    <property type="match status" value="1"/>
</dbReference>
<evidence type="ECO:0000256" key="4">
    <source>
        <dbReference type="ARBA" id="ARBA00022840"/>
    </source>
</evidence>
<dbReference type="InterPro" id="IPR008271">
    <property type="entry name" value="Ser/Thr_kinase_AS"/>
</dbReference>
<dbReference type="STRING" id="1538553.JT25_011875"/>
<dbReference type="Proteomes" id="UP000030512">
    <property type="component" value="Chromosome"/>
</dbReference>
<dbReference type="GO" id="GO:0042594">
    <property type="term" value="P:response to starvation"/>
    <property type="evidence" value="ECO:0007669"/>
    <property type="project" value="TreeGrafter"/>
</dbReference>
<dbReference type="PROSITE" id="PS00108">
    <property type="entry name" value="PROTEIN_KINASE_ST"/>
    <property type="match status" value="1"/>
</dbReference>
<dbReference type="InterPro" id="IPR011009">
    <property type="entry name" value="Kinase-like_dom_sf"/>
</dbReference>
<dbReference type="Pfam" id="PF00069">
    <property type="entry name" value="Pkinase"/>
    <property type="match status" value="1"/>
</dbReference>